<keyword evidence="5" id="KW-0614">Plasmid</keyword>
<dbReference type="EMBL" id="NOWT01000072">
    <property type="protein sequence ID" value="OYD80149.1"/>
    <property type="molecule type" value="Genomic_DNA"/>
</dbReference>
<dbReference type="PROSITE" id="PS51635">
    <property type="entry name" value="PNPLA"/>
    <property type="match status" value="1"/>
</dbReference>
<evidence type="ECO:0000313" key="6">
    <source>
        <dbReference type="Proteomes" id="UP000215367"/>
    </source>
</evidence>
<reference evidence="5 6" key="1">
    <citation type="submission" date="2017-07" db="EMBL/GenBank/DDBJ databases">
        <title>Whole genome sequence of Azospirillum brasilense 2A1, a potential biofertilizer strain.</title>
        <authorList>
            <person name="Fontana C.A."/>
            <person name="Toffoli L.M."/>
            <person name="Salazar S.M."/>
            <person name="Puglisi E."/>
            <person name="Pedraza R."/>
            <person name="Bassi D."/>
            <person name="Cocconcelli P.S."/>
        </authorList>
    </citation>
    <scope>NUCLEOTIDE SEQUENCE [LARGE SCALE GENOMIC DNA]</scope>
    <source>
        <strain evidence="5 6">2A1</strain>
        <plasmid evidence="5">unnamed</plasmid>
    </source>
</reference>
<evidence type="ECO:0000256" key="3">
    <source>
        <dbReference type="SAM" id="MobiDB-lite"/>
    </source>
</evidence>
<sequence length="382" mass="41917">MPGVRYWADGDPSDFTRDALEAVQREREQLQRANYRGPLPPAEFLAISGGGEDGAFGAGLLVGWSAAGTRPRFKAVTGISTGALIAPFAFLGPEYDDKLKEVYTSVTGKDILEERGYLAAIMNDAMADTTPLRKLVRRLFDQKMLDAIAVEHEKGRILLIGTTDLDARRPVIWNVTKIAASHHPQALELVQTLLVASAAIPGAFPPVMISVEADGQKFEEMHVDGGATAQVFVYPPGLDIRGASQQAGITRQRRLFVIRNARLDPDWAQVERRTLSIANRAVASLIQTQGIGDLYRIYIAAQRDGIDFNLAYIPESFKTTLREPFDPVYMNELFKVGYDLAATGYSWAKTPPGYTAPEVEPPLPPKTTKVKTEKRSAARNSS</sequence>
<feature type="domain" description="PNPLA" evidence="4">
    <location>
        <begin position="45"/>
        <end position="240"/>
    </location>
</feature>
<organism evidence="5 6">
    <name type="scientific">Azospirillum brasilense</name>
    <dbReference type="NCBI Taxonomy" id="192"/>
    <lineage>
        <taxon>Bacteria</taxon>
        <taxon>Pseudomonadati</taxon>
        <taxon>Pseudomonadota</taxon>
        <taxon>Alphaproteobacteria</taxon>
        <taxon>Rhodospirillales</taxon>
        <taxon>Azospirillaceae</taxon>
        <taxon>Azospirillum</taxon>
    </lineage>
</organism>
<dbReference type="Pfam" id="PF01734">
    <property type="entry name" value="Patatin"/>
    <property type="match status" value="1"/>
</dbReference>
<keyword evidence="2" id="KW-0378">Hydrolase</keyword>
<dbReference type="Gene3D" id="3.40.1090.10">
    <property type="entry name" value="Cytosolic phospholipase A2 catalytic domain"/>
    <property type="match status" value="1"/>
</dbReference>
<feature type="region of interest" description="Disordered" evidence="3">
    <location>
        <begin position="351"/>
        <end position="382"/>
    </location>
</feature>
<proteinExistence type="predicted"/>
<dbReference type="Proteomes" id="UP000215367">
    <property type="component" value="Unassembled WGS sequence"/>
</dbReference>
<comment type="caution">
    <text evidence="5">The sequence shown here is derived from an EMBL/GenBank/DDBJ whole genome shotgun (WGS) entry which is preliminary data.</text>
</comment>
<evidence type="ECO:0000313" key="5">
    <source>
        <dbReference type="EMBL" id="OYD80149.1"/>
    </source>
</evidence>
<feature type="active site" description="Nucleophile" evidence="2">
    <location>
        <position position="80"/>
    </location>
</feature>
<evidence type="ECO:0000256" key="1">
    <source>
        <dbReference type="ARBA" id="ARBA00023098"/>
    </source>
</evidence>
<feature type="short sequence motif" description="GXGXXG" evidence="2">
    <location>
        <begin position="49"/>
        <end position="54"/>
    </location>
</feature>
<keyword evidence="2" id="KW-0442">Lipid degradation</keyword>
<accession>A0A235H2S8</accession>
<dbReference type="InterPro" id="IPR016035">
    <property type="entry name" value="Acyl_Trfase/lysoPLipase"/>
</dbReference>
<keyword evidence="1 2" id="KW-0443">Lipid metabolism</keyword>
<geneLocation type="plasmid" evidence="5">
    <name>unnamed</name>
</geneLocation>
<evidence type="ECO:0000259" key="4">
    <source>
        <dbReference type="PROSITE" id="PS51635"/>
    </source>
</evidence>
<dbReference type="GO" id="GO:0016787">
    <property type="term" value="F:hydrolase activity"/>
    <property type="evidence" value="ECO:0007669"/>
    <property type="project" value="UniProtKB-UniRule"/>
</dbReference>
<dbReference type="InterPro" id="IPR002641">
    <property type="entry name" value="PNPLA_dom"/>
</dbReference>
<evidence type="ECO:0000256" key="2">
    <source>
        <dbReference type="PROSITE-ProRule" id="PRU01161"/>
    </source>
</evidence>
<gene>
    <name evidence="5" type="ORF">CHT98_32780</name>
</gene>
<dbReference type="AlphaFoldDB" id="A0A235H2S8"/>
<feature type="short sequence motif" description="DGA/G" evidence="2">
    <location>
        <begin position="224"/>
        <end position="226"/>
    </location>
</feature>
<dbReference type="SUPFAM" id="SSF52151">
    <property type="entry name" value="FabD/lysophospholipase-like"/>
    <property type="match status" value="1"/>
</dbReference>
<name>A0A235H2S8_AZOBR</name>
<feature type="active site" description="Proton acceptor" evidence="2">
    <location>
        <position position="224"/>
    </location>
</feature>
<dbReference type="GO" id="GO:0016042">
    <property type="term" value="P:lipid catabolic process"/>
    <property type="evidence" value="ECO:0007669"/>
    <property type="project" value="UniProtKB-UniRule"/>
</dbReference>
<protein>
    <submittedName>
        <fullName evidence="5">Patatin</fullName>
    </submittedName>
</protein>
<feature type="short sequence motif" description="GXSXG" evidence="2">
    <location>
        <begin position="78"/>
        <end position="82"/>
    </location>
</feature>